<dbReference type="PROSITE" id="PS51819">
    <property type="entry name" value="VOC"/>
    <property type="match status" value="1"/>
</dbReference>
<accession>A0ABV5SYB9</accession>
<dbReference type="InterPro" id="IPR029068">
    <property type="entry name" value="Glyas_Bleomycin-R_OHBP_Dase"/>
</dbReference>
<dbReference type="SUPFAM" id="SSF54593">
    <property type="entry name" value="Glyoxalase/Bleomycin resistance protein/Dihydroxybiphenyl dioxygenase"/>
    <property type="match status" value="1"/>
</dbReference>
<comment type="caution">
    <text evidence="2">The sequence shown here is derived from an EMBL/GenBank/DDBJ whole genome shotgun (WGS) entry which is preliminary data.</text>
</comment>
<dbReference type="InterPro" id="IPR004360">
    <property type="entry name" value="Glyas_Fos-R_dOase_dom"/>
</dbReference>
<organism evidence="2 3">
    <name type="scientific">Microbacterium terregens</name>
    <dbReference type="NCBI Taxonomy" id="69363"/>
    <lineage>
        <taxon>Bacteria</taxon>
        <taxon>Bacillati</taxon>
        <taxon>Actinomycetota</taxon>
        <taxon>Actinomycetes</taxon>
        <taxon>Micrococcales</taxon>
        <taxon>Microbacteriaceae</taxon>
        <taxon>Microbacterium</taxon>
    </lineage>
</organism>
<dbReference type="EMBL" id="JBHMBE010000002">
    <property type="protein sequence ID" value="MFB9645359.1"/>
    <property type="molecule type" value="Genomic_DNA"/>
</dbReference>
<feature type="domain" description="VOC" evidence="1">
    <location>
        <begin position="5"/>
        <end position="125"/>
    </location>
</feature>
<proteinExistence type="predicted"/>
<dbReference type="Gene3D" id="3.10.180.10">
    <property type="entry name" value="2,3-Dihydroxybiphenyl 1,2-Dioxygenase, domain 1"/>
    <property type="match status" value="1"/>
</dbReference>
<evidence type="ECO:0000313" key="2">
    <source>
        <dbReference type="EMBL" id="MFB9645359.1"/>
    </source>
</evidence>
<protein>
    <submittedName>
        <fullName evidence="2">VOC family protein</fullName>
    </submittedName>
</protein>
<gene>
    <name evidence="2" type="ORF">ACFFPJ_06075</name>
</gene>
<dbReference type="RefSeq" id="WP_344714403.1">
    <property type="nucleotide sequence ID" value="NZ_BAAAWH010000001.1"/>
</dbReference>
<keyword evidence="3" id="KW-1185">Reference proteome</keyword>
<reference evidence="2 3" key="1">
    <citation type="submission" date="2024-09" db="EMBL/GenBank/DDBJ databases">
        <authorList>
            <person name="Sun Q."/>
            <person name="Mori K."/>
        </authorList>
    </citation>
    <scope>NUCLEOTIDE SEQUENCE [LARGE SCALE GENOMIC DNA]</scope>
    <source>
        <strain evidence="2 3">JCM 1342</strain>
    </source>
</reference>
<dbReference type="Pfam" id="PF00903">
    <property type="entry name" value="Glyoxalase"/>
    <property type="match status" value="1"/>
</dbReference>
<evidence type="ECO:0000313" key="3">
    <source>
        <dbReference type="Proteomes" id="UP001589611"/>
    </source>
</evidence>
<dbReference type="Proteomes" id="UP001589611">
    <property type="component" value="Unassembled WGS sequence"/>
</dbReference>
<evidence type="ECO:0000259" key="1">
    <source>
        <dbReference type="PROSITE" id="PS51819"/>
    </source>
</evidence>
<dbReference type="InterPro" id="IPR037523">
    <property type="entry name" value="VOC_core"/>
</dbReference>
<sequence length="126" mass="13641">MFEDAQGVAVVAASDLARARSFYEGVLGLTPEEIQEDAETVIYRLAGVPLMVYRSGFAGTAKNTVFGMATKDLTSDMASLRANGVEFLEYDFPGLKTVDGVAEMAGERSAWFEDSEGNIIGLFERL</sequence>
<name>A0ABV5SYB9_9MICO</name>